<keyword evidence="8" id="KW-1185">Reference proteome</keyword>
<dbReference type="Pfam" id="PF13424">
    <property type="entry name" value="TPR_12"/>
    <property type="match status" value="2"/>
</dbReference>
<dbReference type="SUPFAM" id="SSF56112">
    <property type="entry name" value="Protein kinase-like (PK-like)"/>
    <property type="match status" value="1"/>
</dbReference>
<accession>A0ABV9QWE3</accession>
<evidence type="ECO:0000256" key="2">
    <source>
        <dbReference type="ARBA" id="ARBA00022741"/>
    </source>
</evidence>
<dbReference type="InterPro" id="IPR011009">
    <property type="entry name" value="Kinase-like_dom_sf"/>
</dbReference>
<dbReference type="Proteomes" id="UP001595886">
    <property type="component" value="Unassembled WGS sequence"/>
</dbReference>
<dbReference type="InterPro" id="IPR008271">
    <property type="entry name" value="Ser/Thr_kinase_AS"/>
</dbReference>
<dbReference type="Pfam" id="PF13374">
    <property type="entry name" value="TPR_10"/>
    <property type="match status" value="1"/>
</dbReference>
<evidence type="ECO:0000259" key="6">
    <source>
        <dbReference type="PROSITE" id="PS50011"/>
    </source>
</evidence>
<reference evidence="8" key="1">
    <citation type="journal article" date="2019" name="Int. J. Syst. Evol. Microbiol.">
        <title>The Global Catalogue of Microorganisms (GCM) 10K type strain sequencing project: providing services to taxonomists for standard genome sequencing and annotation.</title>
        <authorList>
            <consortium name="The Broad Institute Genomics Platform"/>
            <consortium name="The Broad Institute Genome Sequencing Center for Infectious Disease"/>
            <person name="Wu L."/>
            <person name="Ma J."/>
        </authorList>
    </citation>
    <scope>NUCLEOTIDE SEQUENCE [LARGE SCALE GENOMIC DNA]</scope>
    <source>
        <strain evidence="8">CCUG 30340</strain>
    </source>
</reference>
<dbReference type="PROSITE" id="PS50011">
    <property type="entry name" value="PROTEIN_KINASE_DOM"/>
    <property type="match status" value="1"/>
</dbReference>
<proteinExistence type="predicted"/>
<dbReference type="RefSeq" id="WP_380021382.1">
    <property type="nucleotide sequence ID" value="NZ_JBHSHD010000008.1"/>
</dbReference>
<evidence type="ECO:0000256" key="3">
    <source>
        <dbReference type="ARBA" id="ARBA00022777"/>
    </source>
</evidence>
<dbReference type="PROSITE" id="PS00107">
    <property type="entry name" value="PROTEIN_KINASE_ATP"/>
    <property type="match status" value="1"/>
</dbReference>
<keyword evidence="3" id="KW-0418">Kinase</keyword>
<dbReference type="EMBL" id="JBHSHD010000008">
    <property type="protein sequence ID" value="MFC4821098.1"/>
    <property type="molecule type" value="Genomic_DNA"/>
</dbReference>
<feature type="domain" description="Protein kinase" evidence="6">
    <location>
        <begin position="36"/>
        <end position="313"/>
    </location>
</feature>
<dbReference type="PANTHER" id="PTHR43289">
    <property type="entry name" value="MITOGEN-ACTIVATED PROTEIN KINASE KINASE KINASE 20-RELATED"/>
    <property type="match status" value="1"/>
</dbReference>
<gene>
    <name evidence="7" type="ORF">ACFO6Q_12235</name>
</gene>
<dbReference type="InterPro" id="IPR000719">
    <property type="entry name" value="Prot_kinase_dom"/>
</dbReference>
<dbReference type="CDD" id="cd14014">
    <property type="entry name" value="STKc_PknB_like"/>
    <property type="match status" value="1"/>
</dbReference>
<protein>
    <submittedName>
        <fullName evidence="7">Tetratricopeptide repeat protein</fullName>
    </submittedName>
</protein>
<dbReference type="InterPro" id="IPR017441">
    <property type="entry name" value="Protein_kinase_ATP_BS"/>
</dbReference>
<dbReference type="SMART" id="SM00220">
    <property type="entry name" value="S_TKc"/>
    <property type="match status" value="1"/>
</dbReference>
<sequence length="801" mass="87223">MQASDASSDEATEIQSLPRTADAAAPFAAGTRFGAYVLRRLLGEGGMGCVYLAEQVRPVRREVALKLIREQIASPLARAYFEVERQALAQMQHPAIAQVFDAGSSEDGHLYLAMEVVEGVAITRFCRSERLDLDQRLALFARVCRGVQHAHQKSILHRDLKPANVLVRRVDGEPMPKIIDFGIAIGGDAVGDRAGTAVYMSPEQASQEQRPLDTRSDVYSLGVMLYEVLTDSDAAELTSAAHRSERAPHRTLLAALDSGAGDADAPAVAEAALRQATRRLPAELRAVLRKTLAHDRNDRYDSAAALADDVERFRERRPLQAMRRTGWYLLRTFAARHRLGFAAGTLAALALLVGSALAFDGLLRARRAAAVAQVEAAKATQVAGFVREMLAGIDPDRARSMDRSLMRLVLDSAAERAARELAAQPAVRAEIERTIAGSYASLGELDLAGRHYEAAIDSSRAAGLPVAQIARLVMRNAENVDNQGKAQEALQRGEEALALVAALPPDDRDRLYVESHLAGLECDAGKLEASRERYLRVLALQREQFGEDDEDTLESVGGLAITASTMARFDEARPLYETLVAQRRARYGQEHSKTLSAINGLAVLELEQKHFAEAEKLLAPQLPIAERVFGADHPTTLRFVSNLGGAIRQQGRNEEARPYYERAFELSLKLSGPTSPSNVIAESNLANLLRDAGELDAALTHARAASQNATVAFGDNPMGAIFRKELATVLIRTQHYAQAERELAQAWSAFSTSKEYGPLHPRTQEVVETGIELYEAWHKPDQLALWQARRAPSGSAAAGPG</sequence>
<comment type="caution">
    <text evidence="7">The sequence shown here is derived from an EMBL/GenBank/DDBJ whole genome shotgun (WGS) entry which is preliminary data.</text>
</comment>
<dbReference type="Pfam" id="PF00069">
    <property type="entry name" value="Pkinase"/>
    <property type="match status" value="1"/>
</dbReference>
<evidence type="ECO:0000256" key="4">
    <source>
        <dbReference type="ARBA" id="ARBA00022840"/>
    </source>
</evidence>
<name>A0ABV9QWE3_9GAMM</name>
<organism evidence="7 8">
    <name type="scientific">Dokdonella ginsengisoli</name>
    <dbReference type="NCBI Taxonomy" id="363846"/>
    <lineage>
        <taxon>Bacteria</taxon>
        <taxon>Pseudomonadati</taxon>
        <taxon>Pseudomonadota</taxon>
        <taxon>Gammaproteobacteria</taxon>
        <taxon>Lysobacterales</taxon>
        <taxon>Rhodanobacteraceae</taxon>
        <taxon>Dokdonella</taxon>
    </lineage>
</organism>
<dbReference type="InterPro" id="IPR011990">
    <property type="entry name" value="TPR-like_helical_dom_sf"/>
</dbReference>
<dbReference type="Gene3D" id="1.10.510.10">
    <property type="entry name" value="Transferase(Phosphotransferase) domain 1"/>
    <property type="match status" value="1"/>
</dbReference>
<keyword evidence="4 5" id="KW-0067">ATP-binding</keyword>
<evidence type="ECO:0000313" key="8">
    <source>
        <dbReference type="Proteomes" id="UP001595886"/>
    </source>
</evidence>
<keyword evidence="2 5" id="KW-0547">Nucleotide-binding</keyword>
<evidence type="ECO:0000256" key="1">
    <source>
        <dbReference type="ARBA" id="ARBA00022679"/>
    </source>
</evidence>
<feature type="binding site" evidence="5">
    <location>
        <position position="66"/>
    </location>
    <ligand>
        <name>ATP</name>
        <dbReference type="ChEBI" id="CHEBI:30616"/>
    </ligand>
</feature>
<dbReference type="PROSITE" id="PS00108">
    <property type="entry name" value="PROTEIN_KINASE_ST"/>
    <property type="match status" value="1"/>
</dbReference>
<evidence type="ECO:0000256" key="5">
    <source>
        <dbReference type="PROSITE-ProRule" id="PRU10141"/>
    </source>
</evidence>
<dbReference type="PANTHER" id="PTHR43289:SF6">
    <property type="entry name" value="SERINE_THREONINE-PROTEIN KINASE NEKL-3"/>
    <property type="match status" value="1"/>
</dbReference>
<dbReference type="Gene3D" id="1.25.40.10">
    <property type="entry name" value="Tetratricopeptide repeat domain"/>
    <property type="match status" value="2"/>
</dbReference>
<evidence type="ECO:0000313" key="7">
    <source>
        <dbReference type="EMBL" id="MFC4821098.1"/>
    </source>
</evidence>
<dbReference type="SUPFAM" id="SSF48452">
    <property type="entry name" value="TPR-like"/>
    <property type="match status" value="2"/>
</dbReference>
<dbReference type="Gene3D" id="3.30.200.20">
    <property type="entry name" value="Phosphorylase Kinase, domain 1"/>
    <property type="match status" value="1"/>
</dbReference>
<keyword evidence="1" id="KW-0808">Transferase</keyword>